<dbReference type="Pfam" id="PF01323">
    <property type="entry name" value="DSBA"/>
    <property type="match status" value="1"/>
</dbReference>
<dbReference type="PANTHER" id="PTHR13887">
    <property type="entry name" value="GLUTATHIONE S-TRANSFERASE KAPPA"/>
    <property type="match status" value="1"/>
</dbReference>
<dbReference type="EMBL" id="CP162511">
    <property type="protein sequence ID" value="XDI07391.1"/>
    <property type="molecule type" value="Genomic_DNA"/>
</dbReference>
<feature type="region of interest" description="Disordered" evidence="1">
    <location>
        <begin position="227"/>
        <end position="251"/>
    </location>
</feature>
<dbReference type="InterPro" id="IPR036249">
    <property type="entry name" value="Thioredoxin-like_sf"/>
</dbReference>
<dbReference type="Gene3D" id="3.40.30.10">
    <property type="entry name" value="Glutaredoxin"/>
    <property type="match status" value="1"/>
</dbReference>
<dbReference type="PANTHER" id="PTHR13887:SF41">
    <property type="entry name" value="THIOREDOXIN SUPERFAMILY PROTEIN"/>
    <property type="match status" value="1"/>
</dbReference>
<dbReference type="GO" id="GO:0016491">
    <property type="term" value="F:oxidoreductase activity"/>
    <property type="evidence" value="ECO:0007669"/>
    <property type="project" value="InterPro"/>
</dbReference>
<protein>
    <submittedName>
        <fullName evidence="3">DsbA family protein</fullName>
    </submittedName>
</protein>
<dbReference type="SUPFAM" id="SSF52833">
    <property type="entry name" value="Thioredoxin-like"/>
    <property type="match status" value="1"/>
</dbReference>
<reference evidence="3" key="1">
    <citation type="submission" date="2024-05" db="EMBL/GenBank/DDBJ databases">
        <title>Herbiconiux sp. A18JL235.</title>
        <authorList>
            <person name="Zhang G."/>
        </authorList>
    </citation>
    <scope>NUCLEOTIDE SEQUENCE</scope>
    <source>
        <strain evidence="3">A18JL235</strain>
    </source>
</reference>
<evidence type="ECO:0000256" key="1">
    <source>
        <dbReference type="SAM" id="MobiDB-lite"/>
    </source>
</evidence>
<gene>
    <name evidence="3" type="ORF">ABFY20_09230</name>
</gene>
<accession>A0AB39BM35</accession>
<organism evidence="3">
    <name type="scientific">Herbiconiux sp. A18JL235</name>
    <dbReference type="NCBI Taxonomy" id="3152363"/>
    <lineage>
        <taxon>Bacteria</taxon>
        <taxon>Bacillati</taxon>
        <taxon>Actinomycetota</taxon>
        <taxon>Actinomycetes</taxon>
        <taxon>Micrococcales</taxon>
        <taxon>Microbacteriaceae</taxon>
        <taxon>Herbiconiux</taxon>
    </lineage>
</organism>
<dbReference type="RefSeq" id="WP_368499760.1">
    <property type="nucleotide sequence ID" value="NZ_CP162511.1"/>
</dbReference>
<name>A0AB39BM35_9MICO</name>
<feature type="domain" description="DSBA-like thioredoxin" evidence="2">
    <location>
        <begin position="13"/>
        <end position="213"/>
    </location>
</feature>
<sequence>MEKSEQATQTPVVIEVWADLGCPWCYVGKHRLQRAIEERPDAERFELKIRSFELNPDAPKEPESIEAVFLRTHGGDAEGVMRAERRVQALAGSEGLAFDLDRLNANTFDLHRVMHYAEEAGKGLEFFSRLQDRFFAGEIDPYDADTMASVAESLGLSGSRVREVLAGDEYADAVRADVAEGAALGARGVPFAVFGRRFGASGAQSVEGYRRALDAVVEAVDAPGATGAPGANGATDAPGTNGAPGATGATG</sequence>
<dbReference type="AlphaFoldDB" id="A0AB39BM35"/>
<dbReference type="InterPro" id="IPR001853">
    <property type="entry name" value="DSBA-like_thioredoxin_dom"/>
</dbReference>
<dbReference type="CDD" id="cd03024">
    <property type="entry name" value="DsbA_FrnE"/>
    <property type="match status" value="1"/>
</dbReference>
<proteinExistence type="predicted"/>
<evidence type="ECO:0000313" key="3">
    <source>
        <dbReference type="EMBL" id="XDI07391.1"/>
    </source>
</evidence>
<evidence type="ECO:0000259" key="2">
    <source>
        <dbReference type="Pfam" id="PF01323"/>
    </source>
</evidence>